<keyword evidence="3 4" id="KW-0408">Iron</keyword>
<dbReference type="Proteomes" id="UP000239709">
    <property type="component" value="Chromosome"/>
</dbReference>
<evidence type="ECO:0000259" key="6">
    <source>
        <dbReference type="PROSITE" id="PS51007"/>
    </source>
</evidence>
<feature type="transmembrane region" description="Helical" evidence="5">
    <location>
        <begin position="64"/>
        <end position="84"/>
    </location>
</feature>
<evidence type="ECO:0000313" key="8">
    <source>
        <dbReference type="Proteomes" id="UP000239709"/>
    </source>
</evidence>
<dbReference type="AlphaFoldDB" id="A0A2S0MHN4"/>
<evidence type="ECO:0000256" key="2">
    <source>
        <dbReference type="ARBA" id="ARBA00022723"/>
    </source>
</evidence>
<dbReference type="GO" id="GO:0020037">
    <property type="term" value="F:heme binding"/>
    <property type="evidence" value="ECO:0007669"/>
    <property type="project" value="InterPro"/>
</dbReference>
<dbReference type="InterPro" id="IPR051459">
    <property type="entry name" value="Cytochrome_c-type_DH"/>
</dbReference>
<keyword evidence="2 4" id="KW-0479">Metal-binding</keyword>
<sequence length="382" mass="40900">MAASLETHWLQALIAALQGGQLALLHLLAALGLTESPYGQPAWPWPWRLSGENLLIDLGQARRAGIALIFGAAACLMLLAALLWRRARWYLIATTALVALAMPWPDPAAVLVPANPTSFHVAPSAVDAKSLVRGGWLYAQHCAACHGADLRGQGERAKSLAVWPPNLAGPLMWRRADGDLVWHVLHGVHDDRGHETMPGFHDTLSSDDAWALLDYLKVRAAGETLKSEGQWTMPVRVADTAVDCPRGARQLASWRGQRLRLYLPARPAAAAPMEDPRLVTVRVEPGAPPSPDGCVASAPEIAQTLAWVAGVNSPAGLQFIVDREGYLRARSSPDRATWSEGDLLCKSGGTAPTPAPPQDGLGALIARMDAEPVRFVKGGVVH</sequence>
<dbReference type="InterPro" id="IPR009056">
    <property type="entry name" value="Cyt_c-like_dom"/>
</dbReference>
<feature type="transmembrane region" description="Helical" evidence="5">
    <location>
        <begin position="89"/>
        <end position="105"/>
    </location>
</feature>
<keyword evidence="1 4" id="KW-0349">Heme</keyword>
<dbReference type="Gene3D" id="1.10.760.10">
    <property type="entry name" value="Cytochrome c-like domain"/>
    <property type="match status" value="1"/>
</dbReference>
<dbReference type="InterPro" id="IPR036909">
    <property type="entry name" value="Cyt_c-like_dom_sf"/>
</dbReference>
<evidence type="ECO:0000256" key="4">
    <source>
        <dbReference type="PROSITE-ProRule" id="PRU00433"/>
    </source>
</evidence>
<dbReference type="OrthoDB" id="9765171at2"/>
<dbReference type="EMBL" id="CP027666">
    <property type="protein sequence ID" value="AVO35327.1"/>
    <property type="molecule type" value="Genomic_DNA"/>
</dbReference>
<feature type="transmembrane region" description="Helical" evidence="5">
    <location>
        <begin position="12"/>
        <end position="33"/>
    </location>
</feature>
<dbReference type="KEGG" id="otk:C6570_14645"/>
<evidence type="ECO:0000313" key="7">
    <source>
        <dbReference type="EMBL" id="AVO35327.1"/>
    </source>
</evidence>
<keyword evidence="5" id="KW-0812">Transmembrane</keyword>
<feature type="domain" description="Cytochrome c" evidence="6">
    <location>
        <begin position="129"/>
        <end position="220"/>
    </location>
</feature>
<evidence type="ECO:0000256" key="1">
    <source>
        <dbReference type="ARBA" id="ARBA00022617"/>
    </source>
</evidence>
<dbReference type="GO" id="GO:0046872">
    <property type="term" value="F:metal ion binding"/>
    <property type="evidence" value="ECO:0007669"/>
    <property type="project" value="UniProtKB-KW"/>
</dbReference>
<keyword evidence="8" id="KW-1185">Reference proteome</keyword>
<dbReference type="GO" id="GO:0009055">
    <property type="term" value="F:electron transfer activity"/>
    <property type="evidence" value="ECO:0007669"/>
    <property type="project" value="InterPro"/>
</dbReference>
<name>A0A2S0MHN4_9BURK</name>
<accession>A0A2S0MHN4</accession>
<proteinExistence type="predicted"/>
<evidence type="ECO:0000256" key="3">
    <source>
        <dbReference type="ARBA" id="ARBA00023004"/>
    </source>
</evidence>
<dbReference type="Pfam" id="PF13442">
    <property type="entry name" value="Cytochrome_CBB3"/>
    <property type="match status" value="1"/>
</dbReference>
<dbReference type="PROSITE" id="PS51007">
    <property type="entry name" value="CYTC"/>
    <property type="match status" value="1"/>
</dbReference>
<reference evidence="7 8" key="1">
    <citation type="submission" date="2018-03" db="EMBL/GenBank/DDBJ databases">
        <title>Genome sequencing of Ottowia sp.</title>
        <authorList>
            <person name="Kim S.-J."/>
            <person name="Heo J."/>
            <person name="Kwon S.-W."/>
        </authorList>
    </citation>
    <scope>NUCLEOTIDE SEQUENCE [LARGE SCALE GENOMIC DNA]</scope>
    <source>
        <strain evidence="7 8">KADR8-3</strain>
    </source>
</reference>
<keyword evidence="5" id="KW-1133">Transmembrane helix</keyword>
<keyword evidence="5" id="KW-0472">Membrane</keyword>
<gene>
    <name evidence="7" type="ORF">C6570_14645</name>
</gene>
<dbReference type="PANTHER" id="PTHR35008:SF4">
    <property type="entry name" value="BLL4482 PROTEIN"/>
    <property type="match status" value="1"/>
</dbReference>
<organism evidence="7 8">
    <name type="scientific">Ottowia oryzae</name>
    <dbReference type="NCBI Taxonomy" id="2109914"/>
    <lineage>
        <taxon>Bacteria</taxon>
        <taxon>Pseudomonadati</taxon>
        <taxon>Pseudomonadota</taxon>
        <taxon>Betaproteobacteria</taxon>
        <taxon>Burkholderiales</taxon>
        <taxon>Comamonadaceae</taxon>
        <taxon>Ottowia</taxon>
    </lineage>
</organism>
<protein>
    <submittedName>
        <fullName evidence="7">Cytochrome C</fullName>
    </submittedName>
</protein>
<dbReference type="SUPFAM" id="SSF46626">
    <property type="entry name" value="Cytochrome c"/>
    <property type="match status" value="1"/>
</dbReference>
<evidence type="ECO:0000256" key="5">
    <source>
        <dbReference type="SAM" id="Phobius"/>
    </source>
</evidence>
<dbReference type="PANTHER" id="PTHR35008">
    <property type="entry name" value="BLL4482 PROTEIN-RELATED"/>
    <property type="match status" value="1"/>
</dbReference>